<accession>A0A1D8U1I3</accession>
<organism evidence="2 3">
    <name type="scientific">Moorena producens PAL-8-15-08-1</name>
    <dbReference type="NCBI Taxonomy" id="1458985"/>
    <lineage>
        <taxon>Bacteria</taxon>
        <taxon>Bacillati</taxon>
        <taxon>Cyanobacteriota</taxon>
        <taxon>Cyanophyceae</taxon>
        <taxon>Coleofasciculales</taxon>
        <taxon>Coleofasciculaceae</taxon>
        <taxon>Moorena</taxon>
    </lineage>
</organism>
<dbReference type="KEGG" id="mpro:BJP34_33940"/>
<dbReference type="AlphaFoldDB" id="A0A1D8U1I3"/>
<keyword evidence="2" id="KW-0238">DNA-binding</keyword>
<gene>
    <name evidence="2" type="ORF">BJP34_33940</name>
</gene>
<feature type="domain" description="Helix-turn-helix" evidence="1">
    <location>
        <begin position="3"/>
        <end position="40"/>
    </location>
</feature>
<name>A0A1D8U1I3_9CYAN</name>
<dbReference type="Pfam" id="PF12728">
    <property type="entry name" value="HTH_17"/>
    <property type="match status" value="1"/>
</dbReference>
<evidence type="ECO:0000259" key="1">
    <source>
        <dbReference type="Pfam" id="PF12728"/>
    </source>
</evidence>
<proteinExistence type="predicted"/>
<evidence type="ECO:0000313" key="2">
    <source>
        <dbReference type="EMBL" id="AOX03771.1"/>
    </source>
</evidence>
<evidence type="ECO:0000313" key="3">
    <source>
        <dbReference type="Proteomes" id="UP000177870"/>
    </source>
</evidence>
<dbReference type="RefSeq" id="WP_070396139.1">
    <property type="nucleotide sequence ID" value="NZ_CP017599.1"/>
</dbReference>
<dbReference type="InterPro" id="IPR041657">
    <property type="entry name" value="HTH_17"/>
</dbReference>
<dbReference type="OrthoDB" id="517841at2"/>
<dbReference type="Proteomes" id="UP000177870">
    <property type="component" value="Chromosome"/>
</dbReference>
<sequence>MIDTTQAAYLLGICPQRVRQLLKEGRIQGAEKVGRFWRIPLYNGMPKIVPGSRGPQGSWRKQPSKSLTHIYLNSEVLHKNETNHTTDPVITVKRGNRDINCHYVEISGPSRLVYRPESPKNGGATLWIEVEPNVEVVTKVFGQY</sequence>
<reference evidence="3" key="1">
    <citation type="submission" date="2016-10" db="EMBL/GenBank/DDBJ databases">
        <title>Comparative genomics uncovers the prolific and rare metabolic potential of the cyanobacterial genus Moorea.</title>
        <authorList>
            <person name="Leao T."/>
            <person name="Castelao G."/>
            <person name="Korobeynikov A."/>
            <person name="Monroe E.A."/>
            <person name="Podell S."/>
            <person name="Glukhov E."/>
            <person name="Allen E."/>
            <person name="Gerwick W.H."/>
            <person name="Gerwick L."/>
        </authorList>
    </citation>
    <scope>NUCLEOTIDE SEQUENCE [LARGE SCALE GENOMIC DNA]</scope>
    <source>
        <strain evidence="3">PAL-8-15-08-1</strain>
    </source>
</reference>
<dbReference type="EMBL" id="CP017599">
    <property type="protein sequence ID" value="AOX03771.1"/>
    <property type="molecule type" value="Genomic_DNA"/>
</dbReference>
<protein>
    <submittedName>
        <fullName evidence="2">DNA-binding protein</fullName>
    </submittedName>
</protein>
<dbReference type="GO" id="GO:0003677">
    <property type="term" value="F:DNA binding"/>
    <property type="evidence" value="ECO:0007669"/>
    <property type="project" value="UniProtKB-KW"/>
</dbReference>